<feature type="transmembrane region" description="Helical" evidence="9">
    <location>
        <begin position="170"/>
        <end position="191"/>
    </location>
</feature>
<feature type="transmembrane region" description="Helical" evidence="9">
    <location>
        <begin position="483"/>
        <end position="499"/>
    </location>
</feature>
<evidence type="ECO:0000256" key="8">
    <source>
        <dbReference type="RuleBase" id="RU003346"/>
    </source>
</evidence>
<feature type="transmembrane region" description="Helical" evidence="9">
    <location>
        <begin position="234"/>
        <end position="255"/>
    </location>
</feature>
<protein>
    <recommendedName>
        <fullName evidence="10">Major facilitator superfamily (MFS) profile domain-containing protein</fullName>
    </recommendedName>
</protein>
<proteinExistence type="inferred from homology"/>
<dbReference type="Gene3D" id="1.20.1250.20">
    <property type="entry name" value="MFS general substrate transporter like domains"/>
    <property type="match status" value="1"/>
</dbReference>
<dbReference type="InterPro" id="IPR036259">
    <property type="entry name" value="MFS_trans_sf"/>
</dbReference>
<dbReference type="InterPro" id="IPR005829">
    <property type="entry name" value="Sugar_transporter_CS"/>
</dbReference>
<evidence type="ECO:0000256" key="3">
    <source>
        <dbReference type="ARBA" id="ARBA00022448"/>
    </source>
</evidence>
<dbReference type="OrthoDB" id="6612291at2759"/>
<evidence type="ECO:0000256" key="9">
    <source>
        <dbReference type="SAM" id="Phobius"/>
    </source>
</evidence>
<feature type="transmembrane region" description="Helical" evidence="9">
    <location>
        <begin position="379"/>
        <end position="398"/>
    </location>
</feature>
<keyword evidence="6 9" id="KW-0472">Membrane</keyword>
<dbReference type="InterPro" id="IPR005828">
    <property type="entry name" value="MFS_sugar_transport-like"/>
</dbReference>
<dbReference type="GO" id="GO:0016020">
    <property type="term" value="C:membrane"/>
    <property type="evidence" value="ECO:0007669"/>
    <property type="project" value="UniProtKB-SubCell"/>
</dbReference>
<comment type="subcellular location">
    <subcellularLocation>
        <location evidence="1">Membrane</location>
        <topology evidence="1">Multi-pass membrane protein</topology>
    </subcellularLocation>
</comment>
<evidence type="ECO:0000256" key="6">
    <source>
        <dbReference type="ARBA" id="ARBA00023136"/>
    </source>
</evidence>
<feature type="transmembrane region" description="Helical" evidence="9">
    <location>
        <begin position="198"/>
        <end position="214"/>
    </location>
</feature>
<evidence type="ECO:0000256" key="5">
    <source>
        <dbReference type="ARBA" id="ARBA00022989"/>
    </source>
</evidence>
<sequence length="538" mass="59258">MVNKALDDETQLEVDGTELVAMEPHKDAVTLRAQAQANTDAEHAMSLRDAVRLYPKSVLYCLIFSMAIIMEGYQVALVPSLFAQPAFRRKYGRARPDGSHQLRNRYQSALTAAVQAGSIFGYWLSGILIERVGYKRTMQGSLILITCFIFIIFFAPSIIILVIGEGLLGIPWGIIQTLTTTYAAEVSPVALRAYVTSYVNLCWAIGGFVSTGVLRGTVDRVDQWAYRIPFALQWLWPVPIIIGVSFAPESPWWLVRKNRIEDARKALLSLTSSKNTGYDVDTVLAMIRHTISQEEHVDRGTRYRDCLRGVGLRRTEITCVAGAVPFLAGTGFTGQAVYFLSVAGLSSDAAYNLGLGQNALGFIGVLTSWVLMHRFGRRTLYLWGLTVTCILLLLVGVLGSVPSGGNKGPIWATGALMMTYMFVYNACLGPVAYAVVGETPSSRHRNKTVAIARIFLNLFNFGGSWLNPAIINPTAWGLGGKGGYIWFAVAFATLVWTFFRFPEMKGRTYGELDDLFQREVPARQFADAPAHFAAVDGQ</sequence>
<evidence type="ECO:0000256" key="2">
    <source>
        <dbReference type="ARBA" id="ARBA00010992"/>
    </source>
</evidence>
<keyword evidence="3 8" id="KW-0813">Transport</keyword>
<dbReference type="Proteomes" id="UP001140562">
    <property type="component" value="Unassembled WGS sequence"/>
</dbReference>
<dbReference type="InterPro" id="IPR020846">
    <property type="entry name" value="MFS_dom"/>
</dbReference>
<gene>
    <name evidence="11" type="ORF">N0V87_006566</name>
</gene>
<evidence type="ECO:0000256" key="7">
    <source>
        <dbReference type="ARBA" id="ARBA00026248"/>
    </source>
</evidence>
<evidence type="ECO:0000313" key="11">
    <source>
        <dbReference type="EMBL" id="KAJ4334870.1"/>
    </source>
</evidence>
<comment type="similarity">
    <text evidence="2 8">Belongs to the major facilitator superfamily. Sugar transporter (TC 2.A.1.1) family.</text>
</comment>
<dbReference type="GO" id="GO:0005351">
    <property type="term" value="F:carbohydrate:proton symporter activity"/>
    <property type="evidence" value="ECO:0007669"/>
    <property type="project" value="TreeGrafter"/>
</dbReference>
<dbReference type="GO" id="GO:0000023">
    <property type="term" value="P:maltose metabolic process"/>
    <property type="evidence" value="ECO:0007669"/>
    <property type="project" value="UniProtKB-KW"/>
</dbReference>
<feature type="transmembrane region" description="Helical" evidence="9">
    <location>
        <begin position="410"/>
        <end position="436"/>
    </location>
</feature>
<dbReference type="InterPro" id="IPR003663">
    <property type="entry name" value="Sugar/inositol_transpt"/>
</dbReference>
<dbReference type="InterPro" id="IPR050360">
    <property type="entry name" value="MFS_Sugar_Transporters"/>
</dbReference>
<keyword evidence="5 9" id="KW-1133">Transmembrane helix</keyword>
<dbReference type="AlphaFoldDB" id="A0A9W8WWX1"/>
<name>A0A9W8WWX1_9PLEO</name>
<feature type="transmembrane region" description="Helical" evidence="9">
    <location>
        <begin position="317"/>
        <end position="338"/>
    </location>
</feature>
<keyword evidence="4 9" id="KW-0812">Transmembrane</keyword>
<evidence type="ECO:0000313" key="12">
    <source>
        <dbReference type="Proteomes" id="UP001140562"/>
    </source>
</evidence>
<feature type="domain" description="Major facilitator superfamily (MFS) profile" evidence="10">
    <location>
        <begin position="60"/>
        <end position="505"/>
    </location>
</feature>
<dbReference type="PANTHER" id="PTHR48022:SF5">
    <property type="entry name" value="ALPHA-GLUCOSIDES PERMEASE MPH2-RELATED"/>
    <property type="match status" value="1"/>
</dbReference>
<dbReference type="SUPFAM" id="SSF103473">
    <property type="entry name" value="MFS general substrate transporter"/>
    <property type="match status" value="1"/>
</dbReference>
<dbReference type="FunFam" id="1.20.1250.20:FF:000078">
    <property type="entry name" value="MFS maltose transporter, putative"/>
    <property type="match status" value="1"/>
</dbReference>
<feature type="transmembrane region" description="Helical" evidence="9">
    <location>
        <begin position="350"/>
        <end position="372"/>
    </location>
</feature>
<reference evidence="11" key="1">
    <citation type="submission" date="2022-10" db="EMBL/GenBank/DDBJ databases">
        <title>Tapping the CABI collections for fungal endophytes: first genome assemblies for Collariella, Neodidymelliopsis, Ascochyta clinopodiicola, Didymella pomorum, Didymosphaeria variabile, Neocosmospora piperis and Neocucurbitaria cava.</title>
        <authorList>
            <person name="Hill R."/>
        </authorList>
    </citation>
    <scope>NUCLEOTIDE SEQUENCE</scope>
    <source>
        <strain evidence="11">IMI 360193</strain>
    </source>
</reference>
<organism evidence="11 12">
    <name type="scientific">Didymella glomerata</name>
    <dbReference type="NCBI Taxonomy" id="749621"/>
    <lineage>
        <taxon>Eukaryota</taxon>
        <taxon>Fungi</taxon>
        <taxon>Dikarya</taxon>
        <taxon>Ascomycota</taxon>
        <taxon>Pezizomycotina</taxon>
        <taxon>Dothideomycetes</taxon>
        <taxon>Pleosporomycetidae</taxon>
        <taxon>Pleosporales</taxon>
        <taxon>Pleosporineae</taxon>
        <taxon>Didymellaceae</taxon>
        <taxon>Didymella</taxon>
    </lineage>
</organism>
<feature type="transmembrane region" description="Helical" evidence="9">
    <location>
        <begin position="448"/>
        <end position="471"/>
    </location>
</feature>
<dbReference type="EMBL" id="JAPEUV010000070">
    <property type="protein sequence ID" value="KAJ4334870.1"/>
    <property type="molecule type" value="Genomic_DNA"/>
</dbReference>
<evidence type="ECO:0000256" key="4">
    <source>
        <dbReference type="ARBA" id="ARBA00022692"/>
    </source>
</evidence>
<keyword evidence="12" id="KW-1185">Reference proteome</keyword>
<feature type="transmembrane region" description="Helical" evidence="9">
    <location>
        <begin position="58"/>
        <end position="82"/>
    </location>
</feature>
<dbReference type="PROSITE" id="PS50850">
    <property type="entry name" value="MFS"/>
    <property type="match status" value="1"/>
</dbReference>
<dbReference type="PROSITE" id="PS00217">
    <property type="entry name" value="SUGAR_TRANSPORT_2"/>
    <property type="match status" value="1"/>
</dbReference>
<dbReference type="NCBIfam" id="TIGR00879">
    <property type="entry name" value="SP"/>
    <property type="match status" value="1"/>
</dbReference>
<dbReference type="Pfam" id="PF00083">
    <property type="entry name" value="Sugar_tr"/>
    <property type="match status" value="1"/>
</dbReference>
<accession>A0A9W8WWX1</accession>
<comment type="caution">
    <text evidence="11">The sequence shown here is derived from an EMBL/GenBank/DDBJ whole genome shotgun (WGS) entry which is preliminary data.</text>
</comment>
<feature type="transmembrane region" description="Helical" evidence="9">
    <location>
        <begin position="109"/>
        <end position="129"/>
    </location>
</feature>
<dbReference type="PANTHER" id="PTHR48022">
    <property type="entry name" value="PLASTIDIC GLUCOSE TRANSPORTER 4"/>
    <property type="match status" value="1"/>
</dbReference>
<evidence type="ECO:0000259" key="10">
    <source>
        <dbReference type="PROSITE" id="PS50850"/>
    </source>
</evidence>
<feature type="transmembrane region" description="Helical" evidence="9">
    <location>
        <begin position="141"/>
        <end position="164"/>
    </location>
</feature>
<keyword evidence="7" id="KW-0462">Maltose metabolism</keyword>
<evidence type="ECO:0000256" key="1">
    <source>
        <dbReference type="ARBA" id="ARBA00004141"/>
    </source>
</evidence>